<protein>
    <recommendedName>
        <fullName evidence="3">Glycosyltransferase 2-like domain-containing protein</fullName>
    </recommendedName>
</protein>
<feature type="domain" description="Glycosyltransferase 2-like" evidence="3">
    <location>
        <begin position="5"/>
        <end position="138"/>
    </location>
</feature>
<sequence length="310" mass="36038">MPLISVIVPAYNVSSSIAMTLDLLQRQTYDNLEIICINDGSTDSTPDIINVLKQNDSRIVLINKENGGVSSARNIGLNNAHGEYVCFFDPGDEADSDFVMYLYKLLLSEKADLAICSYNFKMENGQILDRNRFYEIVDKNTIFNQEEALTEIIKVYGKFCGHVWDKLFIRSKIGAIRFDENIHNCEDTLFDVQYIKNCQKVILGPEVHYDYIQSNTSVTHGKYSYKFHSGLCAWRRIIAELDSYVERELLNKNMSVLVTTYSRMAWKSLNREEQRKYKRDFIKLMNQYHSFSSIKQLIKRIICKVYWLAV</sequence>
<dbReference type="Gene3D" id="3.90.550.10">
    <property type="entry name" value="Spore Coat Polysaccharide Biosynthesis Protein SpsA, Chain A"/>
    <property type="match status" value="1"/>
</dbReference>
<accession>A0A0M6WXP9</accession>
<name>A0A0M6WXP9_9FIRM</name>
<evidence type="ECO:0000256" key="1">
    <source>
        <dbReference type="ARBA" id="ARBA00022676"/>
    </source>
</evidence>
<evidence type="ECO:0000256" key="2">
    <source>
        <dbReference type="ARBA" id="ARBA00022679"/>
    </source>
</evidence>
<dbReference type="InterPro" id="IPR029044">
    <property type="entry name" value="Nucleotide-diphossugar_trans"/>
</dbReference>
<dbReference type="EMBL" id="CVRQ01000039">
    <property type="protein sequence ID" value="CRL41583.1"/>
    <property type="molecule type" value="Genomic_DNA"/>
</dbReference>
<dbReference type="PANTHER" id="PTHR22916:SF51">
    <property type="entry name" value="GLYCOSYLTRANSFERASE EPSH-RELATED"/>
    <property type="match status" value="1"/>
</dbReference>
<keyword evidence="5" id="KW-1185">Reference proteome</keyword>
<dbReference type="CDD" id="cd00761">
    <property type="entry name" value="Glyco_tranf_GTA_type"/>
    <property type="match status" value="1"/>
</dbReference>
<dbReference type="AlphaFoldDB" id="A0A0M6WXP9"/>
<dbReference type="PANTHER" id="PTHR22916">
    <property type="entry name" value="GLYCOSYLTRANSFERASE"/>
    <property type="match status" value="1"/>
</dbReference>
<proteinExistence type="predicted"/>
<dbReference type="InterPro" id="IPR001173">
    <property type="entry name" value="Glyco_trans_2-like"/>
</dbReference>
<dbReference type="Pfam" id="PF00535">
    <property type="entry name" value="Glycos_transf_2"/>
    <property type="match status" value="1"/>
</dbReference>
<evidence type="ECO:0000313" key="5">
    <source>
        <dbReference type="Proteomes" id="UP000049472"/>
    </source>
</evidence>
<evidence type="ECO:0000313" key="4">
    <source>
        <dbReference type="EMBL" id="CRL41583.1"/>
    </source>
</evidence>
<keyword evidence="2" id="KW-0808">Transferase</keyword>
<gene>
    <name evidence="4" type="ORF">T1815_27331</name>
</gene>
<dbReference type="GO" id="GO:0016757">
    <property type="term" value="F:glycosyltransferase activity"/>
    <property type="evidence" value="ECO:0007669"/>
    <property type="project" value="UniProtKB-KW"/>
</dbReference>
<dbReference type="SUPFAM" id="SSF53448">
    <property type="entry name" value="Nucleotide-diphospho-sugar transferases"/>
    <property type="match status" value="1"/>
</dbReference>
<evidence type="ECO:0000259" key="3">
    <source>
        <dbReference type="Pfam" id="PF00535"/>
    </source>
</evidence>
<organism evidence="4 5">
    <name type="scientific">Agathobacter rectalis</name>
    <dbReference type="NCBI Taxonomy" id="39491"/>
    <lineage>
        <taxon>Bacteria</taxon>
        <taxon>Bacillati</taxon>
        <taxon>Bacillota</taxon>
        <taxon>Clostridia</taxon>
        <taxon>Lachnospirales</taxon>
        <taxon>Lachnospiraceae</taxon>
        <taxon>Agathobacter</taxon>
    </lineage>
</organism>
<reference evidence="5" key="1">
    <citation type="submission" date="2015-05" db="EMBL/GenBank/DDBJ databases">
        <authorList>
            <consortium name="Pathogen Informatics"/>
        </authorList>
    </citation>
    <scope>NUCLEOTIDE SEQUENCE [LARGE SCALE GENOMIC DNA]</scope>
    <source>
        <strain evidence="5">T1-815</strain>
    </source>
</reference>
<keyword evidence="1" id="KW-0328">Glycosyltransferase</keyword>
<dbReference type="Proteomes" id="UP000049472">
    <property type="component" value="Unassembled WGS sequence"/>
</dbReference>